<evidence type="ECO:0000313" key="2">
    <source>
        <dbReference type="Proteomes" id="UP000283090"/>
    </source>
</evidence>
<accession>A0A437AB04</accession>
<dbReference type="PANTHER" id="PTHR39697">
    <property type="entry name" value="RICIN B LECTIN DOMAIN-CONTAINING PROTEIN-RELATED"/>
    <property type="match status" value="1"/>
</dbReference>
<name>A0A437AB04_ARTFL</name>
<reference evidence="1 2" key="1">
    <citation type="submission" date="2019-01" db="EMBL/GenBank/DDBJ databases">
        <title>Intercellular communication is required for trap formation in the nematode-trapping fungus Duddingtonia flagrans.</title>
        <authorList>
            <person name="Youssar L."/>
            <person name="Wernet V."/>
            <person name="Hensel N."/>
            <person name="Hildebrandt H.-G."/>
            <person name="Fischer R."/>
        </authorList>
    </citation>
    <scope>NUCLEOTIDE SEQUENCE [LARGE SCALE GENOMIC DNA]</scope>
    <source>
        <strain evidence="1 2">CBS H-5679</strain>
    </source>
</reference>
<dbReference type="OrthoDB" id="5289641at2759"/>
<protein>
    <submittedName>
        <fullName evidence="1">Uncharacterized protein</fullName>
    </submittedName>
</protein>
<dbReference type="EMBL" id="SAEB01000003">
    <property type="protein sequence ID" value="RVD88429.1"/>
    <property type="molecule type" value="Genomic_DNA"/>
</dbReference>
<sequence length="395" mass="44874">MDTPKTSTYGTSAPDLDQEELSLLAKRLLSQKLGSSMAPQPLTLNDAPWPGYVYVISYGDTSQVMTYQDKKVILAKYEGKPSQRWICHSKDGWLGFANDPGETTFYMGYHRQDDQKLLCQVNHHKGNEMFCVRKRPEEGFQVLMKSGQDYNLLWPLGKMEDGQIAVIRSSNEWSLDSLKNHVCAISYSGPIQLYTTLTLYSKVTSSNYRANLRSYTIQPNLPQYTMETPNSCDSPVSHQKVDLAPQLQGLKLNIDTPIKELSSNDPPWQGHIYVIKYQDTSRVLTYDKDKGIVLAQYEGKSSQRWICHAKEGWLGFSNDPGETTLFMGHYDNRKLHCWVNHHLPGEMFCIRKRLGDGFQVLARIGQSLHPVGLDEAGDPAVIRHSEAWWGFNMLA</sequence>
<dbReference type="Proteomes" id="UP000283090">
    <property type="component" value="Unassembled WGS sequence"/>
</dbReference>
<proteinExistence type="predicted"/>
<evidence type="ECO:0000313" key="1">
    <source>
        <dbReference type="EMBL" id="RVD88429.1"/>
    </source>
</evidence>
<dbReference type="GeneID" id="93584926"/>
<dbReference type="RefSeq" id="XP_067493973.1">
    <property type="nucleotide sequence ID" value="XM_067631427.1"/>
</dbReference>
<gene>
    <name evidence="1" type="ORF">DFL_002615</name>
</gene>
<keyword evidence="2" id="KW-1185">Reference proteome</keyword>
<dbReference type="AlphaFoldDB" id="A0A437AB04"/>
<comment type="caution">
    <text evidence="1">The sequence shown here is derived from an EMBL/GenBank/DDBJ whole genome shotgun (WGS) entry which is preliminary data.</text>
</comment>
<dbReference type="PANTHER" id="PTHR39697:SF2">
    <property type="entry name" value="CYANOVIRIN-N DOMAIN-CONTAINING PROTEIN"/>
    <property type="match status" value="1"/>
</dbReference>
<organism evidence="1 2">
    <name type="scientific">Arthrobotrys flagrans</name>
    <name type="common">Nematode-trapping fungus</name>
    <name type="synonym">Trichothecium flagrans</name>
    <dbReference type="NCBI Taxonomy" id="97331"/>
    <lineage>
        <taxon>Eukaryota</taxon>
        <taxon>Fungi</taxon>
        <taxon>Dikarya</taxon>
        <taxon>Ascomycota</taxon>
        <taxon>Pezizomycotina</taxon>
        <taxon>Orbiliomycetes</taxon>
        <taxon>Orbiliales</taxon>
        <taxon>Orbiliaceae</taxon>
        <taxon>Arthrobotrys</taxon>
    </lineage>
</organism>
<dbReference type="VEuPathDB" id="FungiDB:DFL_002615"/>